<dbReference type="Gene3D" id="3.40.50.1820">
    <property type="entry name" value="alpha/beta hydrolase"/>
    <property type="match status" value="1"/>
</dbReference>
<dbReference type="InterPro" id="IPR010333">
    <property type="entry name" value="VirJ"/>
</dbReference>
<dbReference type="InterPro" id="IPR029058">
    <property type="entry name" value="AB_hydrolase_fold"/>
</dbReference>
<dbReference type="Proteomes" id="UP000028725">
    <property type="component" value="Unassembled WGS sequence"/>
</dbReference>
<dbReference type="AlphaFoldDB" id="A0A085WQL3"/>
<dbReference type="ESTHER" id="9delt-a0a085wql3">
    <property type="family name" value="VirJ"/>
</dbReference>
<sequence length="235" mass="24992">MRTSRWCGVLAGALLALTVQAASGQPLEPVGDLPLVEVPAATPSSDSFALLLTGDGGWAPLDKHLAAALNTQGMSVVGWDSLRYFWKRRSPEDTARDVGRAMAHYLTAWGARRVVLVGYSRGADVLPAIVARLPSELREKVRLVALVAPGHSAEFEVHVLDLLGGGGGDYPVLPEVKALGGMPVLCLYGDEELKESLCPKLSEVTGVQALRLHGGHHFDGNYTRVARAIIDALGQ</sequence>
<dbReference type="SUPFAM" id="SSF53474">
    <property type="entry name" value="alpha/beta-Hydrolases"/>
    <property type="match status" value="1"/>
</dbReference>
<accession>A0A085WQL3</accession>
<comment type="caution">
    <text evidence="3">The sequence shown here is derived from an EMBL/GenBank/DDBJ whole genome shotgun (WGS) entry which is preliminary data.</text>
</comment>
<dbReference type="OrthoDB" id="9807916at2"/>
<dbReference type="STRING" id="394096.DB31_5018"/>
<evidence type="ECO:0000313" key="4">
    <source>
        <dbReference type="Proteomes" id="UP000028725"/>
    </source>
</evidence>
<protein>
    <recommendedName>
        <fullName evidence="2">Bacterial virulence domain-containing protein</fullName>
    </recommendedName>
</protein>
<name>A0A085WQL3_9BACT</name>
<dbReference type="EMBL" id="JMCB01000003">
    <property type="protein sequence ID" value="KFE69976.1"/>
    <property type="molecule type" value="Genomic_DNA"/>
</dbReference>
<evidence type="ECO:0000259" key="2">
    <source>
        <dbReference type="Pfam" id="PF06057"/>
    </source>
</evidence>
<keyword evidence="4" id="KW-1185">Reference proteome</keyword>
<feature type="domain" description="Bacterial virulence" evidence="2">
    <location>
        <begin position="46"/>
        <end position="233"/>
    </location>
</feature>
<gene>
    <name evidence="3" type="ORF">DB31_5018</name>
</gene>
<dbReference type="RefSeq" id="WP_052419782.1">
    <property type="nucleotide sequence ID" value="NZ_JMCB01000003.1"/>
</dbReference>
<evidence type="ECO:0000313" key="3">
    <source>
        <dbReference type="EMBL" id="KFE69976.1"/>
    </source>
</evidence>
<dbReference type="InterPro" id="IPR011225">
    <property type="entry name" value="IV_sec_VirJ"/>
</dbReference>
<keyword evidence="1" id="KW-0732">Signal</keyword>
<feature type="signal peptide" evidence="1">
    <location>
        <begin position="1"/>
        <end position="21"/>
    </location>
</feature>
<feature type="chain" id="PRO_5001799993" description="Bacterial virulence domain-containing protein" evidence="1">
    <location>
        <begin position="22"/>
        <end position="235"/>
    </location>
</feature>
<organism evidence="3 4">
    <name type="scientific">Hyalangium minutum</name>
    <dbReference type="NCBI Taxonomy" id="394096"/>
    <lineage>
        <taxon>Bacteria</taxon>
        <taxon>Pseudomonadati</taxon>
        <taxon>Myxococcota</taxon>
        <taxon>Myxococcia</taxon>
        <taxon>Myxococcales</taxon>
        <taxon>Cystobacterineae</taxon>
        <taxon>Archangiaceae</taxon>
        <taxon>Hyalangium</taxon>
    </lineage>
</organism>
<proteinExistence type="predicted"/>
<evidence type="ECO:0000256" key="1">
    <source>
        <dbReference type="SAM" id="SignalP"/>
    </source>
</evidence>
<dbReference type="Pfam" id="PF06057">
    <property type="entry name" value="VirJ"/>
    <property type="match status" value="1"/>
</dbReference>
<dbReference type="PIRSF" id="PIRSF029063">
    <property type="entry name" value="IV_sec_VirJ"/>
    <property type="match status" value="1"/>
</dbReference>
<reference evidence="3 4" key="1">
    <citation type="submission" date="2014-04" db="EMBL/GenBank/DDBJ databases">
        <title>Genome assembly of Hyalangium minutum DSM 14724.</title>
        <authorList>
            <person name="Sharma G."/>
            <person name="Subramanian S."/>
        </authorList>
    </citation>
    <scope>NUCLEOTIDE SEQUENCE [LARGE SCALE GENOMIC DNA]</scope>
    <source>
        <strain evidence="3 4">DSM 14724</strain>
    </source>
</reference>